<sequence length="148" mass="16825">MIGQVESHDLDLDENKRVTYQIVNSPGGSDRSNVYDATKLFVVSNTGEIYARQRLDREKHPKGFEFLVYARDHGNPVQSASVLVIIELDDVNDCIPNFHKELFTWSIAEDYGSDFKKRSIGVVKATDDDEGKNAFLKYRFSDNSAPFE</sequence>
<keyword evidence="6" id="KW-1185">Reference proteome</keyword>
<evidence type="ECO:0000256" key="1">
    <source>
        <dbReference type="ARBA" id="ARBA00022692"/>
    </source>
</evidence>
<evidence type="ECO:0000259" key="4">
    <source>
        <dbReference type="PROSITE" id="PS50268"/>
    </source>
</evidence>
<evidence type="ECO:0000313" key="6">
    <source>
        <dbReference type="Proteomes" id="UP001626550"/>
    </source>
</evidence>
<dbReference type="PANTHER" id="PTHR24026:SF133">
    <property type="entry name" value="CADHERIN-RELATED FAMILY MEMBER 2"/>
    <property type="match status" value="1"/>
</dbReference>
<proteinExistence type="predicted"/>
<feature type="domain" description="Cadherin" evidence="4">
    <location>
        <begin position="2"/>
        <end position="98"/>
    </location>
</feature>
<evidence type="ECO:0000256" key="2">
    <source>
        <dbReference type="ARBA" id="ARBA00022989"/>
    </source>
</evidence>
<keyword evidence="2" id="KW-0472">Membrane</keyword>
<accession>A0ABD2PSY1</accession>
<protein>
    <recommendedName>
        <fullName evidence="4">Cadherin domain-containing protein</fullName>
    </recommendedName>
</protein>
<dbReference type="PROSITE" id="PS50268">
    <property type="entry name" value="CADHERIN_2"/>
    <property type="match status" value="1"/>
</dbReference>
<dbReference type="EMBL" id="JBJKFK010003175">
    <property type="protein sequence ID" value="KAL3310173.1"/>
    <property type="molecule type" value="Genomic_DNA"/>
</dbReference>
<feature type="non-terminal residue" evidence="5">
    <location>
        <position position="148"/>
    </location>
</feature>
<keyword evidence="1" id="KW-0812">Transmembrane</keyword>
<dbReference type="Pfam" id="PF00028">
    <property type="entry name" value="Cadherin"/>
    <property type="match status" value="1"/>
</dbReference>
<evidence type="ECO:0000313" key="5">
    <source>
        <dbReference type="EMBL" id="KAL3310173.1"/>
    </source>
</evidence>
<keyword evidence="3" id="KW-0106">Calcium</keyword>
<keyword evidence="2" id="KW-1133">Transmembrane helix</keyword>
<comment type="caution">
    <text evidence="5">The sequence shown here is derived from an EMBL/GenBank/DDBJ whole genome shotgun (WGS) entry which is preliminary data.</text>
</comment>
<name>A0ABD2PSY1_9PLAT</name>
<dbReference type="CDD" id="cd11304">
    <property type="entry name" value="Cadherin_repeat"/>
    <property type="match status" value="1"/>
</dbReference>
<dbReference type="InterPro" id="IPR015919">
    <property type="entry name" value="Cadherin-like_sf"/>
</dbReference>
<dbReference type="SMART" id="SM00112">
    <property type="entry name" value="CA"/>
    <property type="match status" value="1"/>
</dbReference>
<dbReference type="GO" id="GO:0005509">
    <property type="term" value="F:calcium ion binding"/>
    <property type="evidence" value="ECO:0007669"/>
    <property type="project" value="UniProtKB-UniRule"/>
</dbReference>
<dbReference type="InterPro" id="IPR002126">
    <property type="entry name" value="Cadherin-like_dom"/>
</dbReference>
<evidence type="ECO:0000256" key="3">
    <source>
        <dbReference type="PROSITE-ProRule" id="PRU00043"/>
    </source>
</evidence>
<gene>
    <name evidence="5" type="ORF">Ciccas_011265</name>
</gene>
<reference evidence="5 6" key="1">
    <citation type="submission" date="2024-11" db="EMBL/GenBank/DDBJ databases">
        <title>Adaptive evolution of stress response genes in parasites aligns with host niche diversity.</title>
        <authorList>
            <person name="Hahn C."/>
            <person name="Resl P."/>
        </authorList>
    </citation>
    <scope>NUCLEOTIDE SEQUENCE [LARGE SCALE GENOMIC DNA]</scope>
    <source>
        <strain evidence="5">EGGRZ-B1_66</strain>
        <tissue evidence="5">Body</tissue>
    </source>
</reference>
<dbReference type="Proteomes" id="UP001626550">
    <property type="component" value="Unassembled WGS sequence"/>
</dbReference>
<dbReference type="AlphaFoldDB" id="A0ABD2PSY1"/>
<dbReference type="Gene3D" id="2.60.40.60">
    <property type="entry name" value="Cadherins"/>
    <property type="match status" value="2"/>
</dbReference>
<dbReference type="PRINTS" id="PR00205">
    <property type="entry name" value="CADHERIN"/>
</dbReference>
<dbReference type="SUPFAM" id="SSF49313">
    <property type="entry name" value="Cadherin-like"/>
    <property type="match status" value="2"/>
</dbReference>
<organism evidence="5 6">
    <name type="scientific">Cichlidogyrus casuarinus</name>
    <dbReference type="NCBI Taxonomy" id="1844966"/>
    <lineage>
        <taxon>Eukaryota</taxon>
        <taxon>Metazoa</taxon>
        <taxon>Spiralia</taxon>
        <taxon>Lophotrochozoa</taxon>
        <taxon>Platyhelminthes</taxon>
        <taxon>Monogenea</taxon>
        <taxon>Monopisthocotylea</taxon>
        <taxon>Dactylogyridea</taxon>
        <taxon>Ancyrocephalidae</taxon>
        <taxon>Cichlidogyrus</taxon>
    </lineage>
</organism>
<dbReference type="PANTHER" id="PTHR24026">
    <property type="entry name" value="FAT ATYPICAL CADHERIN-RELATED"/>
    <property type="match status" value="1"/>
</dbReference>